<gene>
    <name evidence="2" type="ORF">C3747_597g12</name>
</gene>
<sequence length="144" mass="16007">MLMFFFEWSSYLATIPRMVWCLSDQGGLYPLRRGKASGGSNDTAAGGNNGTDAIPLMVAPLMLDLMDFRRMMCNISAPIQLLVLVQNGREAMLSLCLQELERVYGWSGRLVVSRHPENIGYSAAVNIGSRLALSLPREEVPFFF</sequence>
<protein>
    <submittedName>
        <fullName evidence="2">Putative beta galactofuranosyl glycosyltransferase</fullName>
    </submittedName>
</protein>
<dbReference type="VEuPathDB" id="TriTrypDB:C3747_597g12"/>
<keyword evidence="1" id="KW-0732">Signal</keyword>
<evidence type="ECO:0000256" key="1">
    <source>
        <dbReference type="SAM" id="SignalP"/>
    </source>
</evidence>
<comment type="caution">
    <text evidence="2">The sequence shown here is derived from an EMBL/GenBank/DDBJ whole genome shotgun (WGS) entry which is preliminary data.</text>
</comment>
<dbReference type="EMBL" id="PRFC01000597">
    <property type="protein sequence ID" value="PWU85705.1"/>
    <property type="molecule type" value="Genomic_DNA"/>
</dbReference>
<dbReference type="VEuPathDB" id="TriTrypDB:TcYC6_0094710"/>
<dbReference type="Proteomes" id="UP000246078">
    <property type="component" value="Unassembled WGS sequence"/>
</dbReference>
<dbReference type="VEuPathDB" id="TriTrypDB:TcCLB.509777.40"/>
<dbReference type="VEuPathDB" id="TriTrypDB:BCY84_10045"/>
<dbReference type="VEuPathDB" id="TriTrypDB:TCDM_09717"/>
<accession>A0A2V2UNB1</accession>
<reference evidence="2 3" key="1">
    <citation type="journal article" date="2018" name="Microb. Genom.">
        <title>Expanding an expanded genome: long-read sequencing of Trypanosoma cruzi.</title>
        <authorList>
            <person name="Berna L."/>
            <person name="Rodriguez M."/>
            <person name="Chiribao M.L."/>
            <person name="Parodi-Talice A."/>
            <person name="Pita S."/>
            <person name="Rijo G."/>
            <person name="Alvarez-Valin F."/>
            <person name="Robello C."/>
        </authorList>
    </citation>
    <scope>NUCLEOTIDE SEQUENCE [LARGE SCALE GENOMIC DNA]</scope>
    <source>
        <strain evidence="2 3">TCC</strain>
    </source>
</reference>
<evidence type="ECO:0000313" key="3">
    <source>
        <dbReference type="Proteomes" id="UP000246078"/>
    </source>
</evidence>
<evidence type="ECO:0000313" key="2">
    <source>
        <dbReference type="EMBL" id="PWU85705.1"/>
    </source>
</evidence>
<proteinExistence type="predicted"/>
<dbReference type="VEuPathDB" id="TriTrypDB:TcCLB.507643.15"/>
<dbReference type="VEuPathDB" id="TriTrypDB:TcG_11431"/>
<dbReference type="VEuPathDB" id="TriTrypDB:TcCL_NonESM08206"/>
<feature type="chain" id="PRO_5016025754" evidence="1">
    <location>
        <begin position="22"/>
        <end position="144"/>
    </location>
</feature>
<dbReference type="VEuPathDB" id="TriTrypDB:TcBrA4_0075170"/>
<organism evidence="2 3">
    <name type="scientific">Trypanosoma cruzi</name>
    <dbReference type="NCBI Taxonomy" id="5693"/>
    <lineage>
        <taxon>Eukaryota</taxon>
        <taxon>Discoba</taxon>
        <taxon>Euglenozoa</taxon>
        <taxon>Kinetoplastea</taxon>
        <taxon>Metakinetoplastina</taxon>
        <taxon>Trypanosomatida</taxon>
        <taxon>Trypanosomatidae</taxon>
        <taxon>Trypanosoma</taxon>
        <taxon>Schizotrypanum</taxon>
    </lineage>
</organism>
<dbReference type="VEuPathDB" id="TriTrypDB:ECC02_000781"/>
<name>A0A2V2UNB1_TRYCR</name>
<dbReference type="GO" id="GO:0016740">
    <property type="term" value="F:transferase activity"/>
    <property type="evidence" value="ECO:0007669"/>
    <property type="project" value="UniProtKB-KW"/>
</dbReference>
<dbReference type="VEuPathDB" id="TriTrypDB:C4B63_91g80"/>
<feature type="signal peptide" evidence="1">
    <location>
        <begin position="1"/>
        <end position="21"/>
    </location>
</feature>
<dbReference type="VEuPathDB" id="TriTrypDB:TCSYLVIO_010173"/>
<keyword evidence="2" id="KW-0808">Transferase</keyword>
<dbReference type="AlphaFoldDB" id="A0A2V2UNB1"/>